<evidence type="ECO:0000256" key="3">
    <source>
        <dbReference type="ARBA" id="ARBA00022989"/>
    </source>
</evidence>
<reference evidence="8" key="2">
    <citation type="submission" date="2006-05" db="EMBL/GenBank/DDBJ databases">
        <title>Sequencing of the draft genome and assembly of Desulfuromonas acetoxidans DSM 684.</title>
        <authorList>
            <consortium name="US DOE Joint Genome Institute (JGI-PGF)"/>
            <person name="Copeland A."/>
            <person name="Lucas S."/>
            <person name="Lapidus A."/>
            <person name="Barry K."/>
            <person name="Detter J.C."/>
            <person name="Glavina del Rio T."/>
            <person name="Hammon N."/>
            <person name="Israni S."/>
            <person name="Dalin E."/>
            <person name="Tice H."/>
            <person name="Bruce D."/>
            <person name="Pitluck S."/>
            <person name="Richardson P."/>
        </authorList>
    </citation>
    <scope>NUCLEOTIDE SEQUENCE [LARGE SCALE GENOMIC DNA]</scope>
    <source>
        <strain evidence="8">DSM 684</strain>
    </source>
</reference>
<keyword evidence="1" id="KW-1003">Cell membrane</keyword>
<feature type="transmembrane region" description="Helical" evidence="6">
    <location>
        <begin position="39"/>
        <end position="62"/>
    </location>
</feature>
<evidence type="ECO:0000256" key="6">
    <source>
        <dbReference type="SAM" id="Phobius"/>
    </source>
</evidence>
<evidence type="ECO:0000256" key="1">
    <source>
        <dbReference type="ARBA" id="ARBA00022475"/>
    </source>
</evidence>
<protein>
    <recommendedName>
        <fullName evidence="7">Lipopolysaccharide assembly protein A domain-containing protein</fullName>
    </recommendedName>
</protein>
<reference evidence="8" key="1">
    <citation type="submission" date="2006-05" db="EMBL/GenBank/DDBJ databases">
        <title>Annotation of the draft genome assembly of Desulfuromonas acetoxidans DSM 684.</title>
        <authorList>
            <consortium name="US DOE Joint Genome Institute (JGI-ORNL)"/>
            <person name="Larimer F."/>
            <person name="Land M."/>
            <person name="Hauser L."/>
        </authorList>
    </citation>
    <scope>NUCLEOTIDE SEQUENCE [LARGE SCALE GENOMIC DNA]</scope>
    <source>
        <strain evidence="8">DSM 684</strain>
    </source>
</reference>
<comment type="caution">
    <text evidence="8">The sequence shown here is derived from an EMBL/GenBank/DDBJ whole genome shotgun (WGS) entry which is preliminary data.</text>
</comment>
<sequence>MKFVKLFLALVGLALVFIFCKDNDTKVVISFLDYQSPEIYLFLLIMTTFVLGMIAASFANTIKIIQLKRQLKQLQPESVEQEKQSKPEKKKDRKARKQEKETKPVASEPETVVEQVPAEVDKTPAASVVDEVSDAVYEEPAAEPAAEKSAEEETPEVIELPQGPVDEPQPETAAKDESQPKHS</sequence>
<name>Q1K0M7_DESA6</name>
<dbReference type="GO" id="GO:0005886">
    <property type="term" value="C:plasma membrane"/>
    <property type="evidence" value="ECO:0007669"/>
    <property type="project" value="InterPro"/>
</dbReference>
<dbReference type="InterPro" id="IPR010445">
    <property type="entry name" value="LapA_dom"/>
</dbReference>
<evidence type="ECO:0000313" key="9">
    <source>
        <dbReference type="Proteomes" id="UP000005695"/>
    </source>
</evidence>
<dbReference type="RefSeq" id="WP_005999686.1">
    <property type="nucleotide sequence ID" value="NZ_AAEW02000007.1"/>
</dbReference>
<gene>
    <name evidence="8" type="ORF">Dace_2214</name>
</gene>
<keyword evidence="9" id="KW-1185">Reference proteome</keyword>
<evidence type="ECO:0000313" key="8">
    <source>
        <dbReference type="EMBL" id="EAT15914.1"/>
    </source>
</evidence>
<feature type="compositionally biased region" description="Acidic residues" evidence="5">
    <location>
        <begin position="131"/>
        <end position="141"/>
    </location>
</feature>
<dbReference type="Pfam" id="PF06305">
    <property type="entry name" value="LapA_dom"/>
    <property type="match status" value="1"/>
</dbReference>
<dbReference type="PANTHER" id="PTHR41335">
    <property type="entry name" value="MEMBRANE PROTEIN-RELATED"/>
    <property type="match status" value="1"/>
</dbReference>
<evidence type="ECO:0000256" key="4">
    <source>
        <dbReference type="ARBA" id="ARBA00023136"/>
    </source>
</evidence>
<dbReference type="OrthoDB" id="10020116at2"/>
<keyword evidence="2 6" id="KW-0812">Transmembrane</keyword>
<proteinExistence type="predicted"/>
<evidence type="ECO:0000256" key="5">
    <source>
        <dbReference type="SAM" id="MobiDB-lite"/>
    </source>
</evidence>
<dbReference type="EMBL" id="AAEW02000007">
    <property type="protein sequence ID" value="EAT15914.1"/>
    <property type="molecule type" value="Genomic_DNA"/>
</dbReference>
<evidence type="ECO:0000259" key="7">
    <source>
        <dbReference type="Pfam" id="PF06305"/>
    </source>
</evidence>
<dbReference type="PANTHER" id="PTHR41335:SF1">
    <property type="entry name" value="MEMBRANE PROTEIN"/>
    <property type="match status" value="1"/>
</dbReference>
<feature type="region of interest" description="Disordered" evidence="5">
    <location>
        <begin position="76"/>
        <end position="183"/>
    </location>
</feature>
<dbReference type="AlphaFoldDB" id="Q1K0M7"/>
<keyword evidence="4 6" id="KW-0472">Membrane</keyword>
<feature type="compositionally biased region" description="Basic and acidic residues" evidence="5">
    <location>
        <begin position="80"/>
        <end position="90"/>
    </location>
</feature>
<accession>Q1K0M7</accession>
<keyword evidence="3 6" id="KW-1133">Transmembrane helix</keyword>
<feature type="domain" description="Lipopolysaccharide assembly protein A" evidence="7">
    <location>
        <begin position="23"/>
        <end position="84"/>
    </location>
</feature>
<dbReference type="Proteomes" id="UP000005695">
    <property type="component" value="Unassembled WGS sequence"/>
</dbReference>
<evidence type="ECO:0000256" key="2">
    <source>
        <dbReference type="ARBA" id="ARBA00022692"/>
    </source>
</evidence>
<organism evidence="8 9">
    <name type="scientific">Desulfuromonas acetoxidans (strain DSM 684 / 11070)</name>
    <dbReference type="NCBI Taxonomy" id="281689"/>
    <lineage>
        <taxon>Bacteria</taxon>
        <taxon>Pseudomonadati</taxon>
        <taxon>Thermodesulfobacteriota</taxon>
        <taxon>Desulfuromonadia</taxon>
        <taxon>Desulfuromonadales</taxon>
        <taxon>Desulfuromonadaceae</taxon>
        <taxon>Desulfuromonas</taxon>
    </lineage>
</organism>
<feature type="compositionally biased region" description="Basic and acidic residues" evidence="5">
    <location>
        <begin position="173"/>
        <end position="183"/>
    </location>
</feature>